<dbReference type="InterPro" id="IPR015376">
    <property type="entry name" value="Znr_NADH_PPase"/>
</dbReference>
<keyword evidence="8" id="KW-0520">NAD</keyword>
<protein>
    <recommendedName>
        <fullName evidence="4">NAD(+) diphosphatase</fullName>
        <ecNumber evidence="4">3.6.1.22</ecNumber>
    </recommendedName>
</protein>
<dbReference type="InterPro" id="IPR000086">
    <property type="entry name" value="NUDIX_hydrolase_dom"/>
</dbReference>
<dbReference type="PROSITE" id="PS51462">
    <property type="entry name" value="NUDIX"/>
    <property type="match status" value="1"/>
</dbReference>
<dbReference type="SUPFAM" id="SSF55811">
    <property type="entry name" value="Nudix"/>
    <property type="match status" value="1"/>
</dbReference>
<dbReference type="PANTHER" id="PTHR42904">
    <property type="entry name" value="NUDIX HYDROLASE, NUDC SUBFAMILY"/>
    <property type="match status" value="1"/>
</dbReference>
<comment type="similarity">
    <text evidence="3">Belongs to the Nudix hydrolase family. NudC subfamily.</text>
</comment>
<comment type="catalytic activity">
    <reaction evidence="9">
        <text>a 5'-end NAD(+)-phospho-ribonucleoside in mRNA + H2O = a 5'-end phospho-adenosine-phospho-ribonucleoside in mRNA + beta-nicotinamide D-ribonucleotide + 2 H(+)</text>
        <dbReference type="Rhea" id="RHEA:60876"/>
        <dbReference type="Rhea" id="RHEA-COMP:15698"/>
        <dbReference type="Rhea" id="RHEA-COMP:15719"/>
        <dbReference type="ChEBI" id="CHEBI:14649"/>
        <dbReference type="ChEBI" id="CHEBI:15377"/>
        <dbReference type="ChEBI" id="CHEBI:15378"/>
        <dbReference type="ChEBI" id="CHEBI:144029"/>
        <dbReference type="ChEBI" id="CHEBI:144051"/>
    </reaction>
    <physiologicalReaction direction="left-to-right" evidence="9">
        <dbReference type="Rhea" id="RHEA:60877"/>
    </physiologicalReaction>
</comment>
<dbReference type="GO" id="GO:0005777">
    <property type="term" value="C:peroxisome"/>
    <property type="evidence" value="ECO:0007669"/>
    <property type="project" value="TreeGrafter"/>
</dbReference>
<comment type="cofactor">
    <cofactor evidence="1">
        <name>Mg(2+)</name>
        <dbReference type="ChEBI" id="CHEBI:18420"/>
    </cofactor>
</comment>
<dbReference type="NCBIfam" id="NF001299">
    <property type="entry name" value="PRK00241.1"/>
    <property type="match status" value="1"/>
</dbReference>
<dbReference type="Pfam" id="PF00293">
    <property type="entry name" value="NUDIX"/>
    <property type="match status" value="1"/>
</dbReference>
<sequence length="311" mass="35075">MTLIHNLPLSRFSVDRGALMRSDKDWLIQAWHSENTRVLIVKDHQIPVTDDLSLVWVHPESIDLPVEELVHHAVLLGVQEDVIYVALVDDSAHAIELNDDESIIWAHLRDVGAQLSTHDVGLAVTAIAMSQWHQTHTHCPRCGSRTQVIQAGWARHCDLDQSEHYPRTEPAMIVAVTDASDRLLLGRRAGWPDGWFSTLAGFVEAGESAEACVVREVFEESGVVVSADSLRYLGSQPWPYPASLMLGYRAVARETEIVCDEEEMAQVKWFTRAEFISACQTRELKVPNRGTIAWHLIADWYGEEIPNEWSR</sequence>
<organism evidence="11">
    <name type="scientific">freshwater metagenome</name>
    <dbReference type="NCBI Taxonomy" id="449393"/>
    <lineage>
        <taxon>unclassified sequences</taxon>
        <taxon>metagenomes</taxon>
        <taxon>ecological metagenomes</taxon>
    </lineage>
</organism>
<dbReference type="GO" id="GO:0006742">
    <property type="term" value="P:NADP+ catabolic process"/>
    <property type="evidence" value="ECO:0007669"/>
    <property type="project" value="TreeGrafter"/>
</dbReference>
<accession>A0A6J5Z586</accession>
<evidence type="ECO:0000256" key="6">
    <source>
        <dbReference type="ARBA" id="ARBA00022801"/>
    </source>
</evidence>
<dbReference type="GO" id="GO:0035529">
    <property type="term" value="F:NADH pyrophosphatase activity"/>
    <property type="evidence" value="ECO:0007669"/>
    <property type="project" value="TreeGrafter"/>
</dbReference>
<dbReference type="GO" id="GO:0005829">
    <property type="term" value="C:cytosol"/>
    <property type="evidence" value="ECO:0007669"/>
    <property type="project" value="TreeGrafter"/>
</dbReference>
<dbReference type="InterPro" id="IPR015375">
    <property type="entry name" value="NADH_PPase-like_N"/>
</dbReference>
<dbReference type="Pfam" id="PF09297">
    <property type="entry name" value="Zn_ribbon_NUD"/>
    <property type="match status" value="1"/>
</dbReference>
<evidence type="ECO:0000256" key="9">
    <source>
        <dbReference type="ARBA" id="ARBA00023679"/>
    </source>
</evidence>
<dbReference type="Pfam" id="PF09296">
    <property type="entry name" value="NUDIX-like"/>
    <property type="match status" value="1"/>
</dbReference>
<evidence type="ECO:0000256" key="7">
    <source>
        <dbReference type="ARBA" id="ARBA00022842"/>
    </source>
</evidence>
<dbReference type="EC" id="3.6.1.22" evidence="4"/>
<evidence type="ECO:0000256" key="3">
    <source>
        <dbReference type="ARBA" id="ARBA00009595"/>
    </source>
</evidence>
<evidence type="ECO:0000256" key="4">
    <source>
        <dbReference type="ARBA" id="ARBA00012381"/>
    </source>
</evidence>
<dbReference type="Gene3D" id="3.90.79.20">
    <property type="match status" value="1"/>
</dbReference>
<keyword evidence="6" id="KW-0378">Hydrolase</keyword>
<dbReference type="InterPro" id="IPR050241">
    <property type="entry name" value="NAD-cap_RNA_hydrolase_NudC"/>
</dbReference>
<evidence type="ECO:0000313" key="11">
    <source>
        <dbReference type="EMBL" id="CAB4336377.1"/>
    </source>
</evidence>
<evidence type="ECO:0000259" key="10">
    <source>
        <dbReference type="PROSITE" id="PS51462"/>
    </source>
</evidence>
<proteinExistence type="inferred from homology"/>
<dbReference type="Gene3D" id="3.90.79.10">
    <property type="entry name" value="Nucleoside Triphosphate Pyrophosphohydrolase"/>
    <property type="match status" value="1"/>
</dbReference>
<reference evidence="11" key="1">
    <citation type="submission" date="2020-05" db="EMBL/GenBank/DDBJ databases">
        <authorList>
            <person name="Chiriac C."/>
            <person name="Salcher M."/>
            <person name="Ghai R."/>
            <person name="Kavagutti S V."/>
        </authorList>
    </citation>
    <scope>NUCLEOTIDE SEQUENCE</scope>
</reference>
<evidence type="ECO:0000256" key="5">
    <source>
        <dbReference type="ARBA" id="ARBA00022723"/>
    </source>
</evidence>
<evidence type="ECO:0000256" key="8">
    <source>
        <dbReference type="ARBA" id="ARBA00023027"/>
    </source>
</evidence>
<dbReference type="GO" id="GO:0019677">
    <property type="term" value="P:NAD+ catabolic process"/>
    <property type="evidence" value="ECO:0007669"/>
    <property type="project" value="TreeGrafter"/>
</dbReference>
<feature type="domain" description="Nudix hydrolase" evidence="10">
    <location>
        <begin position="166"/>
        <end position="292"/>
    </location>
</feature>
<name>A0A6J5Z586_9ZZZZ</name>
<dbReference type="EMBL" id="CAESAJ010000049">
    <property type="protein sequence ID" value="CAB4336377.1"/>
    <property type="molecule type" value="Genomic_DNA"/>
</dbReference>
<evidence type="ECO:0000256" key="1">
    <source>
        <dbReference type="ARBA" id="ARBA00001946"/>
    </source>
</evidence>
<gene>
    <name evidence="11" type="ORF">UFOPK3770_00598</name>
</gene>
<dbReference type="AlphaFoldDB" id="A0A6J5Z586"/>
<comment type="cofactor">
    <cofactor evidence="2">
        <name>Zn(2+)</name>
        <dbReference type="ChEBI" id="CHEBI:29105"/>
    </cofactor>
</comment>
<keyword evidence="7" id="KW-0460">Magnesium</keyword>
<dbReference type="InterPro" id="IPR020084">
    <property type="entry name" value="NUDIX_hydrolase_CS"/>
</dbReference>
<dbReference type="PANTHER" id="PTHR42904:SF6">
    <property type="entry name" value="NAD-CAPPED RNA HYDROLASE NUDT12"/>
    <property type="match status" value="1"/>
</dbReference>
<dbReference type="GO" id="GO:0046872">
    <property type="term" value="F:metal ion binding"/>
    <property type="evidence" value="ECO:0007669"/>
    <property type="project" value="UniProtKB-KW"/>
</dbReference>
<evidence type="ECO:0000256" key="2">
    <source>
        <dbReference type="ARBA" id="ARBA00001947"/>
    </source>
</evidence>
<dbReference type="InterPro" id="IPR015797">
    <property type="entry name" value="NUDIX_hydrolase-like_dom_sf"/>
</dbReference>
<keyword evidence="5" id="KW-0479">Metal-binding</keyword>
<dbReference type="PROSITE" id="PS00893">
    <property type="entry name" value="NUDIX_BOX"/>
    <property type="match status" value="1"/>
</dbReference>
<dbReference type="InterPro" id="IPR049734">
    <property type="entry name" value="NudC-like_C"/>
</dbReference>
<dbReference type="CDD" id="cd03429">
    <property type="entry name" value="NUDIX_NADH_pyrophosphatase_Nudt13"/>
    <property type="match status" value="1"/>
</dbReference>